<dbReference type="PATRIC" id="fig|1218492.5.peg.1544"/>
<accession>A0A0F4LQD6</accession>
<organism evidence="2 3">
    <name type="scientific">Bombilactobacillus mellifer</name>
    <dbReference type="NCBI Taxonomy" id="1218492"/>
    <lineage>
        <taxon>Bacteria</taxon>
        <taxon>Bacillati</taxon>
        <taxon>Bacillota</taxon>
        <taxon>Bacilli</taxon>
        <taxon>Lactobacillales</taxon>
        <taxon>Lactobacillaceae</taxon>
        <taxon>Bombilactobacillus</taxon>
    </lineage>
</organism>
<name>A0A0F4LQD6_9LACO</name>
<evidence type="ECO:0000313" key="3">
    <source>
        <dbReference type="Proteomes" id="UP000033558"/>
    </source>
</evidence>
<dbReference type="STRING" id="1218492.JG30_14900"/>
<feature type="transmembrane region" description="Helical" evidence="1">
    <location>
        <begin position="6"/>
        <end position="27"/>
    </location>
</feature>
<keyword evidence="1" id="KW-0812">Transmembrane</keyword>
<evidence type="ECO:0000313" key="2">
    <source>
        <dbReference type="EMBL" id="KJY60800.1"/>
    </source>
</evidence>
<dbReference type="AlphaFoldDB" id="A0A0F4LQD6"/>
<dbReference type="EMBL" id="JXJQ01000010">
    <property type="protein sequence ID" value="KJY60800.1"/>
    <property type="molecule type" value="Genomic_DNA"/>
</dbReference>
<dbReference type="RefSeq" id="WP_046317648.1">
    <property type="nucleotide sequence ID" value="NZ_JAMBJK010000002.1"/>
</dbReference>
<dbReference type="HOGENOM" id="CLU_094536_0_0_9"/>
<keyword evidence="1" id="KW-1133">Transmembrane helix</keyword>
<comment type="caution">
    <text evidence="2">The sequence shown here is derived from an EMBL/GenBank/DDBJ whole genome shotgun (WGS) entry which is preliminary data.</text>
</comment>
<evidence type="ECO:0000256" key="1">
    <source>
        <dbReference type="SAM" id="Phobius"/>
    </source>
</evidence>
<proteinExistence type="predicted"/>
<keyword evidence="1" id="KW-0472">Membrane</keyword>
<sequence length="206" mass="23695">MQWKWNFLGLIVWIMIVVAIILTVINIRHRHLKMIIVQKKHHSAVNAVIDVFEVGLILIISCLMFYLTFLNKVDLKNPQQIRLTYEVHPLVMQTQKAQGFYVQAKQAPSKNTMQYYTYWVKGAKVSVPGNNASISDGRQPIGLNAKNYPWPDTAKYDQHYQSAYVLTMVAHYRNTWRNGLGFHAGAIATDYSIIRVPSSTFVQILK</sequence>
<dbReference type="NCBIfam" id="NF040508">
    <property type="entry name" value="LVIS_2131_fam"/>
    <property type="match status" value="1"/>
</dbReference>
<gene>
    <name evidence="2" type="ORF">JG30_14900</name>
</gene>
<dbReference type="InterPro" id="IPR049731">
    <property type="entry name" value="LVIS_2131-like"/>
</dbReference>
<reference evidence="2 3" key="1">
    <citation type="submission" date="2015-01" db="EMBL/GenBank/DDBJ databases">
        <title>Comparative genomics of the lactic acid bacteria isolated from the honey bee gut.</title>
        <authorList>
            <person name="Ellegaard K.M."/>
            <person name="Tamarit D."/>
            <person name="Javelind E."/>
            <person name="Olofsson T."/>
            <person name="Andersson S.G."/>
            <person name="Vasquez A."/>
        </authorList>
    </citation>
    <scope>NUCLEOTIDE SEQUENCE [LARGE SCALE GENOMIC DNA]</scope>
    <source>
        <strain evidence="2 3">Bin4</strain>
    </source>
</reference>
<protein>
    <submittedName>
        <fullName evidence="2">Uncharacterized protein</fullName>
    </submittedName>
</protein>
<dbReference type="OrthoDB" id="2311501at2"/>
<feature type="transmembrane region" description="Helical" evidence="1">
    <location>
        <begin position="47"/>
        <end position="69"/>
    </location>
</feature>
<keyword evidence="3" id="KW-1185">Reference proteome</keyword>
<dbReference type="Proteomes" id="UP000033558">
    <property type="component" value="Unassembled WGS sequence"/>
</dbReference>